<keyword evidence="5" id="KW-0862">Zinc</keyword>
<reference evidence="11 12" key="1">
    <citation type="submission" date="2015-09" db="EMBL/GenBank/DDBJ databases">
        <authorList>
            <consortium name="Pathogen Informatics"/>
        </authorList>
    </citation>
    <scope>NUCLEOTIDE SEQUENCE [LARGE SCALE GENOMIC DNA]</scope>
    <source>
        <strain evidence="11 12">2789STDY5608851</strain>
    </source>
</reference>
<dbReference type="Pfam" id="PF12323">
    <property type="entry name" value="HTH_OrfB_IS605"/>
    <property type="match status" value="1"/>
</dbReference>
<evidence type="ECO:0000313" key="12">
    <source>
        <dbReference type="Proteomes" id="UP000095380"/>
    </source>
</evidence>
<dbReference type="Pfam" id="PF01385">
    <property type="entry name" value="OrfB_IS605"/>
    <property type="match status" value="1"/>
</dbReference>
<dbReference type="GO" id="GO:0032196">
    <property type="term" value="P:transposition"/>
    <property type="evidence" value="ECO:0007669"/>
    <property type="project" value="UniProtKB-KW"/>
</dbReference>
<dbReference type="GO" id="GO:0003677">
    <property type="term" value="F:DNA binding"/>
    <property type="evidence" value="ECO:0007669"/>
    <property type="project" value="UniProtKB-KW"/>
</dbReference>
<evidence type="ECO:0000256" key="3">
    <source>
        <dbReference type="ARBA" id="ARBA00022578"/>
    </source>
</evidence>
<dbReference type="InterPro" id="IPR053522">
    <property type="entry name" value="RNA-guided_endonuclease_TnpB"/>
</dbReference>
<dbReference type="GO" id="GO:0046872">
    <property type="term" value="F:metal ion binding"/>
    <property type="evidence" value="ECO:0007669"/>
    <property type="project" value="UniProtKB-KW"/>
</dbReference>
<evidence type="ECO:0000259" key="9">
    <source>
        <dbReference type="Pfam" id="PF07282"/>
    </source>
</evidence>
<feature type="domain" description="Probable transposase IS891/IS1136/IS1341" evidence="8">
    <location>
        <begin position="164"/>
        <end position="278"/>
    </location>
</feature>
<gene>
    <name evidence="11" type="ORF">ERS852408_01832</name>
</gene>
<organism evidence="11 12">
    <name type="scientific">Dorea longicatena</name>
    <dbReference type="NCBI Taxonomy" id="88431"/>
    <lineage>
        <taxon>Bacteria</taxon>
        <taxon>Bacillati</taxon>
        <taxon>Bacillota</taxon>
        <taxon>Clostridia</taxon>
        <taxon>Lachnospirales</taxon>
        <taxon>Lachnospiraceae</taxon>
        <taxon>Dorea</taxon>
    </lineage>
</organism>
<dbReference type="InterPro" id="IPR021027">
    <property type="entry name" value="Transposase_put_HTH"/>
</dbReference>
<dbReference type="NCBIfam" id="NF040570">
    <property type="entry name" value="guided_TnpB"/>
    <property type="match status" value="1"/>
</dbReference>
<dbReference type="AlphaFoldDB" id="A0A174DTB8"/>
<protein>
    <submittedName>
        <fullName evidence="11">Transposase, IS605 OrfB family</fullName>
    </submittedName>
</protein>
<keyword evidence="6" id="KW-0238">DNA-binding</keyword>
<dbReference type="PANTHER" id="PTHR30405">
    <property type="entry name" value="TRANSPOSASE"/>
    <property type="match status" value="1"/>
</dbReference>
<dbReference type="InterPro" id="IPR010095">
    <property type="entry name" value="Cas12f1-like_TNB"/>
</dbReference>
<sequence length="367" mass="43117">MLKAYKYRIYPNNEQKIQIAKTFGCCRFVYNQTLAYRKEVYEKEKKTVSKTDCNNYCNRQLKKEYEWLKEVDKFALINAIYNMDAAYQKFFKEHAGYPKFKSKHNNHKSYTTNFTNGNITVDFGCNRVKLPKLKGIKAKLHRNFIGQIKSATISQVPSGKYYVSILVETEHVELPHIKQNTGIDLGIKELCITSAGKKYENPKIIRKYEKKLVKLQRQLAHKEKRSQNYYKTKKKIAICHEKITNTRKDYLHKMSHEIISENQVIVSEDLQIKNMVKNHRLAKSISDVSWYELTRQLEYKAKWNGRKYVKIDTFYASSQLCSVCGYQNTETKKLSVREWTCPVCGTNHDRDINAAKNILEEGLRQIA</sequence>
<dbReference type="GO" id="GO:0006310">
    <property type="term" value="P:DNA recombination"/>
    <property type="evidence" value="ECO:0007669"/>
    <property type="project" value="UniProtKB-KW"/>
</dbReference>
<evidence type="ECO:0000256" key="2">
    <source>
        <dbReference type="ARBA" id="ARBA00011044"/>
    </source>
</evidence>
<name>A0A174DTB8_9FIRM</name>
<keyword evidence="3" id="KW-0815">Transposition</keyword>
<dbReference type="InterPro" id="IPR051399">
    <property type="entry name" value="RNA-guided_DNA_endo/Transpos"/>
</dbReference>
<comment type="similarity">
    <text evidence="1">In the C-terminal section; belongs to the transposase 35 family.</text>
</comment>
<dbReference type="Pfam" id="PF07282">
    <property type="entry name" value="Cas12f1-like_TNB"/>
    <property type="match status" value="1"/>
</dbReference>
<dbReference type="NCBIfam" id="TIGR01766">
    <property type="entry name" value="IS200/IS605 family accessory protein TnpB-like domain"/>
    <property type="match status" value="1"/>
</dbReference>
<accession>A0A174DTB8</accession>
<feature type="domain" description="Cas12f1-like TNB" evidence="9">
    <location>
        <begin position="290"/>
        <end position="358"/>
    </location>
</feature>
<evidence type="ECO:0000256" key="1">
    <source>
        <dbReference type="ARBA" id="ARBA00008761"/>
    </source>
</evidence>
<dbReference type="NCBIfam" id="NF038281">
    <property type="entry name" value="IS200_TnpB"/>
    <property type="match status" value="1"/>
</dbReference>
<evidence type="ECO:0000256" key="4">
    <source>
        <dbReference type="ARBA" id="ARBA00022723"/>
    </source>
</evidence>
<evidence type="ECO:0000256" key="7">
    <source>
        <dbReference type="ARBA" id="ARBA00023172"/>
    </source>
</evidence>
<dbReference type="EMBL" id="CYYM01000009">
    <property type="protein sequence ID" value="CUO27366.1"/>
    <property type="molecule type" value="Genomic_DNA"/>
</dbReference>
<dbReference type="InterPro" id="IPR001959">
    <property type="entry name" value="Transposase"/>
</dbReference>
<evidence type="ECO:0000259" key="8">
    <source>
        <dbReference type="Pfam" id="PF01385"/>
    </source>
</evidence>
<dbReference type="PANTHER" id="PTHR30405:SF25">
    <property type="entry name" value="RNA-GUIDED DNA ENDONUCLEASE INSQ-RELATED"/>
    <property type="match status" value="1"/>
</dbReference>
<feature type="domain" description="Transposase putative helix-turn-helix" evidence="10">
    <location>
        <begin position="1"/>
        <end position="46"/>
    </location>
</feature>
<dbReference type="SUPFAM" id="SSF57802">
    <property type="entry name" value="Rubredoxin-like"/>
    <property type="match status" value="1"/>
</dbReference>
<evidence type="ECO:0000313" key="11">
    <source>
        <dbReference type="EMBL" id="CUO27366.1"/>
    </source>
</evidence>
<dbReference type="RefSeq" id="WP_055194905.1">
    <property type="nucleotide sequence ID" value="NZ_CYYM01000009.1"/>
</dbReference>
<proteinExistence type="inferred from homology"/>
<keyword evidence="4" id="KW-0479">Metal-binding</keyword>
<evidence type="ECO:0000256" key="5">
    <source>
        <dbReference type="ARBA" id="ARBA00022833"/>
    </source>
</evidence>
<evidence type="ECO:0000256" key="6">
    <source>
        <dbReference type="ARBA" id="ARBA00023125"/>
    </source>
</evidence>
<keyword evidence="7" id="KW-0233">DNA recombination</keyword>
<comment type="similarity">
    <text evidence="2">In the N-terminal section; belongs to the transposase 2 family.</text>
</comment>
<evidence type="ECO:0000259" key="10">
    <source>
        <dbReference type="Pfam" id="PF12323"/>
    </source>
</evidence>
<dbReference type="Proteomes" id="UP000095380">
    <property type="component" value="Unassembled WGS sequence"/>
</dbReference>